<sequence length="107" mass="11012">MNLARTLLIATCLVLAACAAPAAQDASQQQPPAAASTASPPPVSMPRRTGGPLPPQRMVDNTCTVDADCSAKPQCIGTQCRCVQDKCLAKRDAVDPVIDPAPASSVR</sequence>
<evidence type="ECO:0000256" key="2">
    <source>
        <dbReference type="SAM" id="SignalP"/>
    </source>
</evidence>
<comment type="caution">
    <text evidence="3">The sequence shown here is derived from an EMBL/GenBank/DDBJ whole genome shotgun (WGS) entry which is preliminary data.</text>
</comment>
<evidence type="ECO:0000313" key="3">
    <source>
        <dbReference type="EMBL" id="MUV13875.1"/>
    </source>
</evidence>
<dbReference type="Proteomes" id="UP000479692">
    <property type="component" value="Unassembled WGS sequence"/>
</dbReference>
<accession>A0A7C9HLN5</accession>
<organism evidence="3 4">
    <name type="scientific">Noviluteimonas gilva</name>
    <dbReference type="NCBI Taxonomy" id="2682097"/>
    <lineage>
        <taxon>Bacteria</taxon>
        <taxon>Pseudomonadati</taxon>
        <taxon>Pseudomonadota</taxon>
        <taxon>Gammaproteobacteria</taxon>
        <taxon>Lysobacterales</taxon>
        <taxon>Lysobacteraceae</taxon>
        <taxon>Noviluteimonas</taxon>
    </lineage>
</organism>
<keyword evidence="4" id="KW-1185">Reference proteome</keyword>
<feature type="compositionally biased region" description="Low complexity" evidence="1">
    <location>
        <begin position="24"/>
        <end position="38"/>
    </location>
</feature>
<name>A0A7C9HLN5_9GAMM</name>
<gene>
    <name evidence="3" type="ORF">GN331_06580</name>
</gene>
<keyword evidence="2" id="KW-0732">Signal</keyword>
<dbReference type="AlphaFoldDB" id="A0A7C9HLN5"/>
<dbReference type="RefSeq" id="WP_156641099.1">
    <property type="nucleotide sequence ID" value="NZ_WOXT01000001.1"/>
</dbReference>
<evidence type="ECO:0000256" key="1">
    <source>
        <dbReference type="SAM" id="MobiDB-lite"/>
    </source>
</evidence>
<dbReference type="PROSITE" id="PS51257">
    <property type="entry name" value="PROKAR_LIPOPROTEIN"/>
    <property type="match status" value="1"/>
</dbReference>
<dbReference type="EMBL" id="WOXT01000001">
    <property type="protein sequence ID" value="MUV13875.1"/>
    <property type="molecule type" value="Genomic_DNA"/>
</dbReference>
<reference evidence="3 4" key="1">
    <citation type="submission" date="2019-12" db="EMBL/GenBank/DDBJ databases">
        <authorList>
            <person name="Xu J."/>
        </authorList>
    </citation>
    <scope>NUCLEOTIDE SEQUENCE [LARGE SCALE GENOMIC DNA]</scope>
    <source>
        <strain evidence="3 4">HX-5-24</strain>
    </source>
</reference>
<proteinExistence type="predicted"/>
<evidence type="ECO:0000313" key="4">
    <source>
        <dbReference type="Proteomes" id="UP000479692"/>
    </source>
</evidence>
<protein>
    <recommendedName>
        <fullName evidence="5">Secreted protein</fullName>
    </recommendedName>
</protein>
<evidence type="ECO:0008006" key="5">
    <source>
        <dbReference type="Google" id="ProtNLM"/>
    </source>
</evidence>
<feature type="signal peptide" evidence="2">
    <location>
        <begin position="1"/>
        <end position="22"/>
    </location>
</feature>
<feature type="region of interest" description="Disordered" evidence="1">
    <location>
        <begin position="24"/>
        <end position="57"/>
    </location>
</feature>
<feature type="chain" id="PRO_5028824559" description="Secreted protein" evidence="2">
    <location>
        <begin position="23"/>
        <end position="107"/>
    </location>
</feature>